<comment type="caution">
    <text evidence="4">The sequence shown here is derived from an EMBL/GenBank/DDBJ whole genome shotgun (WGS) entry which is preliminary data.</text>
</comment>
<feature type="region of interest" description="Disordered" evidence="2">
    <location>
        <begin position="29"/>
        <end position="48"/>
    </location>
</feature>
<evidence type="ECO:0000256" key="2">
    <source>
        <dbReference type="SAM" id="MobiDB-lite"/>
    </source>
</evidence>
<proteinExistence type="predicted"/>
<dbReference type="OrthoDB" id="25753at2"/>
<dbReference type="Gene3D" id="3.40.30.10">
    <property type="entry name" value="Glutaredoxin"/>
    <property type="match status" value="1"/>
</dbReference>
<protein>
    <submittedName>
        <fullName evidence="4">Alkyl hydroperoxide reductase</fullName>
    </submittedName>
</protein>
<dbReference type="PROSITE" id="PS00194">
    <property type="entry name" value="THIOREDOXIN_1"/>
    <property type="match status" value="1"/>
</dbReference>
<dbReference type="Proteomes" id="UP000240509">
    <property type="component" value="Unassembled WGS sequence"/>
</dbReference>
<evidence type="ECO:0000256" key="1">
    <source>
        <dbReference type="ARBA" id="ARBA00023157"/>
    </source>
</evidence>
<dbReference type="InterPro" id="IPR013766">
    <property type="entry name" value="Thioredoxin_domain"/>
</dbReference>
<dbReference type="InterPro" id="IPR036249">
    <property type="entry name" value="Thioredoxin-like_sf"/>
</dbReference>
<reference evidence="4 5" key="1">
    <citation type="submission" date="2018-03" db="EMBL/GenBank/DDBJ databases">
        <title>Alkalicoccus saliphilus sp. nov., isolated from a mineral pool.</title>
        <authorList>
            <person name="Zhao B."/>
        </authorList>
    </citation>
    <scope>NUCLEOTIDE SEQUENCE [LARGE SCALE GENOMIC DNA]</scope>
    <source>
        <strain evidence="4 5">6AG</strain>
    </source>
</reference>
<feature type="domain" description="Thioredoxin" evidence="3">
    <location>
        <begin position="51"/>
        <end position="190"/>
    </location>
</feature>
<dbReference type="PROSITE" id="PS51352">
    <property type="entry name" value="THIOREDOXIN_2"/>
    <property type="match status" value="1"/>
</dbReference>
<dbReference type="PANTHER" id="PTHR42852:SF1">
    <property type="entry name" value="THIOREDOXIN-LIKE PROTEIN YNEN"/>
    <property type="match status" value="1"/>
</dbReference>
<dbReference type="EMBL" id="PZJJ01000032">
    <property type="protein sequence ID" value="PTL37819.1"/>
    <property type="molecule type" value="Genomic_DNA"/>
</dbReference>
<dbReference type="InterPro" id="IPR017937">
    <property type="entry name" value="Thioredoxin_CS"/>
</dbReference>
<dbReference type="GO" id="GO:0016491">
    <property type="term" value="F:oxidoreductase activity"/>
    <property type="evidence" value="ECO:0007669"/>
    <property type="project" value="InterPro"/>
</dbReference>
<evidence type="ECO:0000313" key="5">
    <source>
        <dbReference type="Proteomes" id="UP000240509"/>
    </source>
</evidence>
<dbReference type="AlphaFoldDB" id="A0A2T4U367"/>
<dbReference type="InterPro" id="IPR050553">
    <property type="entry name" value="Thioredoxin_ResA/DsbE_sf"/>
</dbReference>
<dbReference type="SUPFAM" id="SSF52833">
    <property type="entry name" value="Thioredoxin-like"/>
    <property type="match status" value="1"/>
</dbReference>
<dbReference type="InterPro" id="IPR000866">
    <property type="entry name" value="AhpC/TSA"/>
</dbReference>
<organism evidence="4 5">
    <name type="scientific">Alkalicoccus saliphilus</name>
    <dbReference type="NCBI Taxonomy" id="200989"/>
    <lineage>
        <taxon>Bacteria</taxon>
        <taxon>Bacillati</taxon>
        <taxon>Bacillota</taxon>
        <taxon>Bacilli</taxon>
        <taxon>Bacillales</taxon>
        <taxon>Bacillaceae</taxon>
        <taxon>Alkalicoccus</taxon>
    </lineage>
</organism>
<evidence type="ECO:0000259" key="3">
    <source>
        <dbReference type="PROSITE" id="PS51352"/>
    </source>
</evidence>
<keyword evidence="5" id="KW-1185">Reference proteome</keyword>
<gene>
    <name evidence="4" type="ORF">C6Y45_14480</name>
</gene>
<dbReference type="RefSeq" id="WP_107585948.1">
    <property type="nucleotide sequence ID" value="NZ_PZJJ01000032.1"/>
</dbReference>
<dbReference type="PANTHER" id="PTHR42852">
    <property type="entry name" value="THIOL:DISULFIDE INTERCHANGE PROTEIN DSBE"/>
    <property type="match status" value="1"/>
</dbReference>
<name>A0A2T4U367_9BACI</name>
<dbReference type="GO" id="GO:0016209">
    <property type="term" value="F:antioxidant activity"/>
    <property type="evidence" value="ECO:0007669"/>
    <property type="project" value="InterPro"/>
</dbReference>
<dbReference type="CDD" id="cd02966">
    <property type="entry name" value="TlpA_like_family"/>
    <property type="match status" value="1"/>
</dbReference>
<accession>A0A2T4U367</accession>
<dbReference type="Pfam" id="PF00578">
    <property type="entry name" value="AhpC-TSA"/>
    <property type="match status" value="1"/>
</dbReference>
<keyword evidence="1" id="KW-1015">Disulfide bond</keyword>
<evidence type="ECO:0000313" key="4">
    <source>
        <dbReference type="EMBL" id="PTL37819.1"/>
    </source>
</evidence>
<sequence length="190" mass="21529">MKKWILIAVFAGMIGWTLYDTIDWQPDEEEAGGETAQENDPPPVPEDEIGLGEGEYAPDFTLETLEGEEVSLSDFRGEKKVMLNFWATWCPPCRAEMPDMQNVYEEYEDVEILAVNLTETEPGTDQVAEFRDDFGLTFPILMDHDVSVAGEYDIQPVPTSYLINTEGQIENVALGPMNEDMMIQIFEQMD</sequence>